<feature type="transmembrane region" description="Helical" evidence="5">
    <location>
        <begin position="70"/>
        <end position="91"/>
    </location>
</feature>
<protein>
    <submittedName>
        <fullName evidence="7">DMT family transporter</fullName>
    </submittedName>
</protein>
<keyword evidence="2 5" id="KW-0812">Transmembrane</keyword>
<feature type="transmembrane region" description="Helical" evidence="5">
    <location>
        <begin position="188"/>
        <end position="205"/>
    </location>
</feature>
<sequence length="308" mass="33649">MKSKSITNYILLFSIALIWGSQFMFNDIALESNISPVIIAMSRSIIGAITLSIILYFSKEEKTSIDFKTYFILFLVGLFEATIPLFLIIWGQQEVDSSIAAILTSTVPLFVIVLVAILKLEEMSINKVFGVILGFIAIVILLGPKLANVDIGNMSLISNLAVLSGAFSFAIALILIKNISHIPPIRSSKIILTSASIQLAILALIKHDFVYSNVNLSLKSILAILALGIFAAGIVYLLYIELIKKAGAVFTSFSNFLIPAVGLFLGVTFLDDKLEPSTFIALFVLLISLFLSNGLSLRKIKNIILKKK</sequence>
<gene>
    <name evidence="7" type="ORF">ACFPDQ_04060</name>
</gene>
<feature type="transmembrane region" description="Helical" evidence="5">
    <location>
        <begin position="279"/>
        <end position="297"/>
    </location>
</feature>
<evidence type="ECO:0000256" key="3">
    <source>
        <dbReference type="ARBA" id="ARBA00022989"/>
    </source>
</evidence>
<evidence type="ECO:0000256" key="1">
    <source>
        <dbReference type="ARBA" id="ARBA00004141"/>
    </source>
</evidence>
<dbReference type="SUPFAM" id="SSF103481">
    <property type="entry name" value="Multidrug resistance efflux transporter EmrE"/>
    <property type="match status" value="2"/>
</dbReference>
<dbReference type="Proteomes" id="UP001595926">
    <property type="component" value="Unassembled WGS sequence"/>
</dbReference>
<feature type="transmembrane region" description="Helical" evidence="5">
    <location>
        <begin position="246"/>
        <end position="267"/>
    </location>
</feature>
<comment type="caution">
    <text evidence="7">The sequence shown here is derived from an EMBL/GenBank/DDBJ whole genome shotgun (WGS) entry which is preliminary data.</text>
</comment>
<feature type="transmembrane region" description="Helical" evidence="5">
    <location>
        <begin position="125"/>
        <end position="144"/>
    </location>
</feature>
<name>A0ABV9TAQ7_9GAMM</name>
<feature type="transmembrane region" description="Helical" evidence="5">
    <location>
        <begin position="7"/>
        <end position="25"/>
    </location>
</feature>
<evidence type="ECO:0000313" key="8">
    <source>
        <dbReference type="Proteomes" id="UP001595926"/>
    </source>
</evidence>
<dbReference type="EMBL" id="JBHSJH010000002">
    <property type="protein sequence ID" value="MFC4892219.1"/>
    <property type="molecule type" value="Genomic_DNA"/>
</dbReference>
<feature type="domain" description="EamA" evidence="6">
    <location>
        <begin position="158"/>
        <end position="293"/>
    </location>
</feature>
<dbReference type="Pfam" id="PF00892">
    <property type="entry name" value="EamA"/>
    <property type="match status" value="2"/>
</dbReference>
<feature type="transmembrane region" description="Helical" evidence="5">
    <location>
        <begin position="37"/>
        <end position="58"/>
    </location>
</feature>
<proteinExistence type="predicted"/>
<dbReference type="InterPro" id="IPR050638">
    <property type="entry name" value="AA-Vitamin_Transporters"/>
</dbReference>
<reference evidence="8" key="1">
    <citation type="journal article" date="2019" name="Int. J. Syst. Evol. Microbiol.">
        <title>The Global Catalogue of Microorganisms (GCM) 10K type strain sequencing project: providing services to taxonomists for standard genome sequencing and annotation.</title>
        <authorList>
            <consortium name="The Broad Institute Genomics Platform"/>
            <consortium name="The Broad Institute Genome Sequencing Center for Infectious Disease"/>
            <person name="Wu L."/>
            <person name="Ma J."/>
        </authorList>
    </citation>
    <scope>NUCLEOTIDE SEQUENCE [LARGE SCALE GENOMIC DNA]</scope>
    <source>
        <strain evidence="8">CGMCC 1.13718</strain>
    </source>
</reference>
<keyword evidence="4 5" id="KW-0472">Membrane</keyword>
<evidence type="ECO:0000313" key="7">
    <source>
        <dbReference type="EMBL" id="MFC4892219.1"/>
    </source>
</evidence>
<evidence type="ECO:0000256" key="4">
    <source>
        <dbReference type="ARBA" id="ARBA00023136"/>
    </source>
</evidence>
<dbReference type="PANTHER" id="PTHR32322">
    <property type="entry name" value="INNER MEMBRANE TRANSPORTER"/>
    <property type="match status" value="1"/>
</dbReference>
<evidence type="ECO:0000256" key="5">
    <source>
        <dbReference type="SAM" id="Phobius"/>
    </source>
</evidence>
<dbReference type="RefSeq" id="WP_119329640.1">
    <property type="nucleotide sequence ID" value="NZ_JBHSJH010000002.1"/>
</dbReference>
<dbReference type="PANTHER" id="PTHR32322:SF9">
    <property type="entry name" value="AMINO-ACID METABOLITE EFFLUX PUMP-RELATED"/>
    <property type="match status" value="1"/>
</dbReference>
<organism evidence="7 8">
    <name type="scientific">Pseudofrancisella aestuarii</name>
    <dbReference type="NCBI Taxonomy" id="2670347"/>
    <lineage>
        <taxon>Bacteria</taxon>
        <taxon>Pseudomonadati</taxon>
        <taxon>Pseudomonadota</taxon>
        <taxon>Gammaproteobacteria</taxon>
        <taxon>Thiotrichales</taxon>
        <taxon>Francisellaceae</taxon>
        <taxon>Pseudofrancisella</taxon>
    </lineage>
</organism>
<keyword evidence="3 5" id="KW-1133">Transmembrane helix</keyword>
<evidence type="ECO:0000259" key="6">
    <source>
        <dbReference type="Pfam" id="PF00892"/>
    </source>
</evidence>
<evidence type="ECO:0000256" key="2">
    <source>
        <dbReference type="ARBA" id="ARBA00022692"/>
    </source>
</evidence>
<accession>A0ABV9TAQ7</accession>
<feature type="transmembrane region" description="Helical" evidence="5">
    <location>
        <begin position="97"/>
        <end position="118"/>
    </location>
</feature>
<comment type="subcellular location">
    <subcellularLocation>
        <location evidence="1">Membrane</location>
        <topology evidence="1">Multi-pass membrane protein</topology>
    </subcellularLocation>
</comment>
<feature type="domain" description="EamA" evidence="6">
    <location>
        <begin position="9"/>
        <end position="142"/>
    </location>
</feature>
<dbReference type="InterPro" id="IPR037185">
    <property type="entry name" value="EmrE-like"/>
</dbReference>
<feature type="transmembrane region" description="Helical" evidence="5">
    <location>
        <begin position="217"/>
        <end position="239"/>
    </location>
</feature>
<dbReference type="InterPro" id="IPR000620">
    <property type="entry name" value="EamA_dom"/>
</dbReference>
<feature type="transmembrane region" description="Helical" evidence="5">
    <location>
        <begin position="156"/>
        <end position="176"/>
    </location>
</feature>
<keyword evidence="8" id="KW-1185">Reference proteome</keyword>